<reference evidence="10 12" key="2">
    <citation type="submission" date="2017-02" db="EMBL/GenBank/DDBJ databases">
        <authorList>
            <person name="Peterson S.W."/>
        </authorList>
    </citation>
    <scope>NUCLEOTIDE SEQUENCE [LARGE SCALE GENOMIC DNA]</scope>
    <source>
        <strain evidence="10 12">DSM 9653</strain>
    </source>
</reference>
<evidence type="ECO:0000256" key="3">
    <source>
        <dbReference type="ARBA" id="ARBA00022630"/>
    </source>
</evidence>
<dbReference type="Proteomes" id="UP000051562">
    <property type="component" value="Unassembled WGS sequence"/>
</dbReference>
<name>A0A0Q3KZM4_9HYPH</name>
<keyword evidence="6" id="KW-0560">Oxidoreductase</keyword>
<dbReference type="FunFam" id="3.30.70.2740:FF:000001">
    <property type="entry name" value="D-lactate dehydrogenase mitochondrial"/>
    <property type="match status" value="1"/>
</dbReference>
<dbReference type="OrthoDB" id="9811557at2"/>
<dbReference type="FunFam" id="3.30.465.10:FF:000014">
    <property type="entry name" value="D-lactate dehydrogenase (Cytochrome), putative"/>
    <property type="match status" value="1"/>
</dbReference>
<evidence type="ECO:0000256" key="5">
    <source>
        <dbReference type="ARBA" id="ARBA00022946"/>
    </source>
</evidence>
<evidence type="ECO:0000256" key="4">
    <source>
        <dbReference type="ARBA" id="ARBA00022827"/>
    </source>
</evidence>
<dbReference type="Gene3D" id="1.10.45.10">
    <property type="entry name" value="Vanillyl-alcohol Oxidase, Chain A, domain 4"/>
    <property type="match status" value="1"/>
</dbReference>
<evidence type="ECO:0000256" key="1">
    <source>
        <dbReference type="ARBA" id="ARBA00001974"/>
    </source>
</evidence>
<dbReference type="SUPFAM" id="SSF56176">
    <property type="entry name" value="FAD-binding/transporter-associated domain-like"/>
    <property type="match status" value="1"/>
</dbReference>
<dbReference type="GO" id="GO:0071949">
    <property type="term" value="F:FAD binding"/>
    <property type="evidence" value="ECO:0007669"/>
    <property type="project" value="InterPro"/>
</dbReference>
<evidence type="ECO:0000256" key="7">
    <source>
        <dbReference type="ARBA" id="ARBA00038897"/>
    </source>
</evidence>
<keyword evidence="5" id="KW-0809">Transit peptide</keyword>
<comment type="cofactor">
    <cofactor evidence="1">
        <name>FAD</name>
        <dbReference type="ChEBI" id="CHEBI:57692"/>
    </cofactor>
</comment>
<dbReference type="Pfam" id="PF01565">
    <property type="entry name" value="FAD_binding_4"/>
    <property type="match status" value="1"/>
</dbReference>
<dbReference type="InterPro" id="IPR016164">
    <property type="entry name" value="FAD-linked_Oxase-like_C"/>
</dbReference>
<dbReference type="EMBL" id="LMAR01000045">
    <property type="protein sequence ID" value="KQK29740.1"/>
    <property type="molecule type" value="Genomic_DNA"/>
</dbReference>
<protein>
    <recommendedName>
        <fullName evidence="7">D-lactate dehydrogenase (cytochrome)</fullName>
        <ecNumber evidence="7">1.1.2.4</ecNumber>
    </recommendedName>
</protein>
<dbReference type="PROSITE" id="PS51387">
    <property type="entry name" value="FAD_PCMH"/>
    <property type="match status" value="1"/>
</dbReference>
<keyword evidence="11" id="KW-1185">Reference proteome</keyword>
<dbReference type="AlphaFoldDB" id="A0A0Q3KZM4"/>
<evidence type="ECO:0000313" key="9">
    <source>
        <dbReference type="EMBL" id="KQK29740.1"/>
    </source>
</evidence>
<evidence type="ECO:0000313" key="11">
    <source>
        <dbReference type="Proteomes" id="UP000051562"/>
    </source>
</evidence>
<dbReference type="Gene3D" id="3.30.70.2740">
    <property type="match status" value="1"/>
</dbReference>
<reference evidence="9 11" key="1">
    <citation type="submission" date="2015-10" db="EMBL/GenBank/DDBJ databases">
        <title>Draft genome of Bosea thiooxidans.</title>
        <authorList>
            <person name="Wang X."/>
        </authorList>
    </citation>
    <scope>NUCLEOTIDE SEQUENCE [LARGE SCALE GENOMIC DNA]</scope>
    <source>
        <strain evidence="9 11">CGMCC 9174</strain>
    </source>
</reference>
<dbReference type="GO" id="GO:0008720">
    <property type="term" value="F:D-lactate dehydrogenase (NAD+) activity"/>
    <property type="evidence" value="ECO:0007669"/>
    <property type="project" value="TreeGrafter"/>
</dbReference>
<evidence type="ECO:0000313" key="12">
    <source>
        <dbReference type="Proteomes" id="UP000190130"/>
    </source>
</evidence>
<dbReference type="FunFam" id="3.30.43.10:FF:000010">
    <property type="entry name" value="probable D-lactate dehydrogenase, mitochondrial"/>
    <property type="match status" value="1"/>
</dbReference>
<dbReference type="InterPro" id="IPR016171">
    <property type="entry name" value="Vanillyl_alc_oxidase_C-sub2"/>
</dbReference>
<dbReference type="RefSeq" id="WP_055728890.1">
    <property type="nucleotide sequence ID" value="NZ_FUYX01000001.1"/>
</dbReference>
<accession>A0A0Q3KZM4</accession>
<dbReference type="SUPFAM" id="SSF55103">
    <property type="entry name" value="FAD-linked oxidases, C-terminal domain"/>
    <property type="match status" value="1"/>
</dbReference>
<feature type="domain" description="FAD-binding PCMH-type" evidence="8">
    <location>
        <begin position="58"/>
        <end position="235"/>
    </location>
</feature>
<proteinExistence type="inferred from homology"/>
<keyword evidence="3" id="KW-0285">Flavoprotein</keyword>
<organism evidence="9 11">
    <name type="scientific">Bosea thiooxidans</name>
    <dbReference type="NCBI Taxonomy" id="53254"/>
    <lineage>
        <taxon>Bacteria</taxon>
        <taxon>Pseudomonadati</taxon>
        <taxon>Pseudomonadota</taxon>
        <taxon>Alphaproteobacteria</taxon>
        <taxon>Hyphomicrobiales</taxon>
        <taxon>Boseaceae</taxon>
        <taxon>Bosea</taxon>
    </lineage>
</organism>
<dbReference type="Gene3D" id="3.30.465.10">
    <property type="match status" value="1"/>
</dbReference>
<dbReference type="InterPro" id="IPR016169">
    <property type="entry name" value="FAD-bd_PCMH_sub2"/>
</dbReference>
<evidence type="ECO:0000313" key="10">
    <source>
        <dbReference type="EMBL" id="SKB34703.1"/>
    </source>
</evidence>
<gene>
    <name evidence="9" type="ORF">ARD30_05160</name>
    <name evidence="10" type="ORF">SAMN05660750_00230</name>
</gene>
<dbReference type="EC" id="1.1.2.4" evidence="7"/>
<dbReference type="STRING" id="53254.SAMN05660750_00230"/>
<dbReference type="InterPro" id="IPR004113">
    <property type="entry name" value="FAD-bd_oxidored_4_C"/>
</dbReference>
<dbReference type="GO" id="GO:1903457">
    <property type="term" value="P:lactate catabolic process"/>
    <property type="evidence" value="ECO:0007669"/>
    <property type="project" value="TreeGrafter"/>
</dbReference>
<dbReference type="EMBL" id="FUYX01000001">
    <property type="protein sequence ID" value="SKB34703.1"/>
    <property type="molecule type" value="Genomic_DNA"/>
</dbReference>
<dbReference type="Pfam" id="PF02913">
    <property type="entry name" value="FAD-oxidase_C"/>
    <property type="match status" value="1"/>
</dbReference>
<dbReference type="PANTHER" id="PTHR11748">
    <property type="entry name" value="D-LACTATE DEHYDROGENASE"/>
    <property type="match status" value="1"/>
</dbReference>
<evidence type="ECO:0000256" key="2">
    <source>
        <dbReference type="ARBA" id="ARBA00008000"/>
    </source>
</evidence>
<keyword evidence="4" id="KW-0274">FAD</keyword>
<dbReference type="FunFam" id="1.10.45.10:FF:000001">
    <property type="entry name" value="D-lactate dehydrogenase mitochondrial"/>
    <property type="match status" value="1"/>
</dbReference>
<comment type="similarity">
    <text evidence="2">Belongs to the FAD-binding oxidoreductase/transferase type 4 family.</text>
</comment>
<dbReference type="InterPro" id="IPR036318">
    <property type="entry name" value="FAD-bd_PCMH-like_sf"/>
</dbReference>
<dbReference type="GO" id="GO:0004458">
    <property type="term" value="F:D-lactate dehydrogenase (cytochrome) activity"/>
    <property type="evidence" value="ECO:0007669"/>
    <property type="project" value="UniProtKB-EC"/>
</dbReference>
<dbReference type="Proteomes" id="UP000190130">
    <property type="component" value="Unassembled WGS sequence"/>
</dbReference>
<sequence length="479" mass="50698">MSLPAAALHDSPVSAAALPPSPDAVAAVTQALAARFGNRLVTSLAVRQQHGHTLTWIPNLPPDAVVFPQSTEEVSEIVKLCAAHGVPVIAFGTGTSLEGHVNAVFGGVCIDMSQMKRIIAVHAEDLDVVVEAGVTRKELNEHLRDQGLMFPIDPGADASIGGMAATRASGTNAVRYGTMKDNVLALTAVMADGSVVKTSTRARKTSAGYDLTRLLVGSEGTLGIITEVTLKLHGIPEAIAAGVCPFPSVKAACDATILTIQTGLPVARIELLDDVMIRGVNLHAKLGLPETTMLFVEFHGTEAGVAEQSERFGEIAAEFGGGPFEWATKAEDRSKLWQARHDAYWAAKALRPGFDSVATDVCVPISRLAECVEETKRDIEETGLIAPIAGHVGDGNFHTQPLVDLSDTAEVERAQAFIDRLVKRALAMGGTCTGEHGVGQKKMKYLEQEHGAEALAVMRTLKRALDPQNILNPGKIIAL</sequence>
<dbReference type="PANTHER" id="PTHR11748:SF111">
    <property type="entry name" value="D-LACTATE DEHYDROGENASE, MITOCHONDRIAL-RELATED"/>
    <property type="match status" value="1"/>
</dbReference>
<evidence type="ECO:0000256" key="6">
    <source>
        <dbReference type="ARBA" id="ARBA00023002"/>
    </source>
</evidence>
<dbReference type="InterPro" id="IPR006094">
    <property type="entry name" value="Oxid_FAD_bind_N"/>
</dbReference>
<dbReference type="InterPro" id="IPR016166">
    <property type="entry name" value="FAD-bd_PCMH"/>
</dbReference>
<evidence type="ECO:0000259" key="8">
    <source>
        <dbReference type="PROSITE" id="PS51387"/>
    </source>
</evidence>